<proteinExistence type="inferred from homology"/>
<keyword evidence="11 14" id="KW-0408">Iron</keyword>
<sequence>MYISLVLMGVALCGAYVAAWYRTRRARRLLAGLPTYPELPFFGNVHRFFGGGEHLLQTLADLSEKADEKNLPFLLWVGPCPVLMFNGGEDVKAVTNAFIEKPYYYRFGRPWLGNGLVTGPGSIWKHNIKNLSGSFNSSVVDGYQAVFNAQAQKLVENMKKEVGAEPFDAMHKYLAYTTLETVCQTALGVPQISDSIVTTEYYEAFNTAVLLLIKRGLNLLQHFDWVYQLTPSYRQLMKCIGIIHNVSETVINRRKLEWEEKKKSGAKDKELDPSETRFKSFLDILLEVSERDESMTLDQLKAEVDTIIVGGQETVATTLFYCLLMIGCNNDVQNKLYEEFKGIFGDSKRPVQKEDLTQMKYCEAVIQETLRLYPPVPAVMRYADKDLKLNSCIVPKDTACGINAWGGGRSRRCWGPDVLQYRPERWLDSDLNHTHATYLLAFSYGRRSCIGKKYAMSFLKTALAYCVREFHITSEAEKLKLRVDLALRPVSGHLIRVHLR</sequence>
<keyword evidence="8" id="KW-0256">Endoplasmic reticulum</keyword>
<comment type="caution">
    <text evidence="16">The sequence shown here is derived from an EMBL/GenBank/DDBJ whole genome shotgun (WGS) entry which is preliminary data.</text>
</comment>
<comment type="cofactor">
    <cofactor evidence="1 14">
        <name>heme</name>
        <dbReference type="ChEBI" id="CHEBI:30413"/>
    </cofactor>
</comment>
<dbReference type="PRINTS" id="PR00463">
    <property type="entry name" value="EP450I"/>
</dbReference>
<dbReference type="GO" id="GO:0004497">
    <property type="term" value="F:monooxygenase activity"/>
    <property type="evidence" value="ECO:0007669"/>
    <property type="project" value="UniProtKB-KW"/>
</dbReference>
<comment type="similarity">
    <text evidence="5 15">Belongs to the cytochrome P450 family.</text>
</comment>
<gene>
    <name evidence="16" type="ORF">ABMA28_004925</name>
</gene>
<dbReference type="EMBL" id="JBEDNZ010000017">
    <property type="protein sequence ID" value="KAL0821454.1"/>
    <property type="molecule type" value="Genomic_DNA"/>
</dbReference>
<keyword evidence="6 14" id="KW-0349">Heme</keyword>
<dbReference type="Gene3D" id="1.10.630.10">
    <property type="entry name" value="Cytochrome P450"/>
    <property type="match status" value="1"/>
</dbReference>
<dbReference type="PANTHER" id="PTHR24291">
    <property type="entry name" value="CYTOCHROME P450 FAMILY 4"/>
    <property type="match status" value="1"/>
</dbReference>
<evidence type="ECO:0000256" key="5">
    <source>
        <dbReference type="ARBA" id="ARBA00010617"/>
    </source>
</evidence>
<feature type="binding site" description="axial binding residue" evidence="14">
    <location>
        <position position="449"/>
    </location>
    <ligand>
        <name>heme</name>
        <dbReference type="ChEBI" id="CHEBI:30413"/>
    </ligand>
    <ligandPart>
        <name>Fe</name>
        <dbReference type="ChEBI" id="CHEBI:18248"/>
    </ligandPart>
</feature>
<evidence type="ECO:0000256" key="7">
    <source>
        <dbReference type="ARBA" id="ARBA00022723"/>
    </source>
</evidence>
<dbReference type="PANTHER" id="PTHR24291:SF189">
    <property type="entry name" value="CYTOCHROME P450 4C3-RELATED"/>
    <property type="match status" value="1"/>
</dbReference>
<evidence type="ECO:0000313" key="17">
    <source>
        <dbReference type="Proteomes" id="UP001549921"/>
    </source>
</evidence>
<evidence type="ECO:0000256" key="10">
    <source>
        <dbReference type="ARBA" id="ARBA00023002"/>
    </source>
</evidence>
<protein>
    <recommendedName>
        <fullName evidence="18">Cytochrome P450</fullName>
    </recommendedName>
</protein>
<dbReference type="GO" id="GO:0046872">
    <property type="term" value="F:metal ion binding"/>
    <property type="evidence" value="ECO:0007669"/>
    <property type="project" value="UniProtKB-KW"/>
</dbReference>
<evidence type="ECO:0000256" key="12">
    <source>
        <dbReference type="ARBA" id="ARBA00023033"/>
    </source>
</evidence>
<evidence type="ECO:0000256" key="3">
    <source>
        <dbReference type="ARBA" id="ARBA00004174"/>
    </source>
</evidence>
<comment type="function">
    <text evidence="2">May be involved in the metabolism of insect hormones and in the breakdown of synthetic insecticides.</text>
</comment>
<dbReference type="PRINTS" id="PR00385">
    <property type="entry name" value="P450"/>
</dbReference>
<evidence type="ECO:0000256" key="2">
    <source>
        <dbReference type="ARBA" id="ARBA00003690"/>
    </source>
</evidence>
<evidence type="ECO:0000256" key="8">
    <source>
        <dbReference type="ARBA" id="ARBA00022824"/>
    </source>
</evidence>
<evidence type="ECO:0000313" key="16">
    <source>
        <dbReference type="EMBL" id="KAL0821454.1"/>
    </source>
</evidence>
<name>A0ABD0SNP2_LOXSC</name>
<keyword evidence="10 15" id="KW-0560">Oxidoreductase</keyword>
<dbReference type="InterPro" id="IPR036396">
    <property type="entry name" value="Cyt_P450_sf"/>
</dbReference>
<reference evidence="16 17" key="1">
    <citation type="submission" date="2024-06" db="EMBL/GenBank/DDBJ databases">
        <title>A chromosome-level genome assembly of beet webworm, Loxostege sticticalis.</title>
        <authorList>
            <person name="Zhang Y."/>
        </authorList>
    </citation>
    <scope>NUCLEOTIDE SEQUENCE [LARGE SCALE GENOMIC DNA]</scope>
    <source>
        <strain evidence="16">AQ028</strain>
        <tissue evidence="16">Male pupae</tissue>
    </source>
</reference>
<keyword evidence="9" id="KW-0492">Microsome</keyword>
<accession>A0ABD0SNP2</accession>
<dbReference type="InterPro" id="IPR050196">
    <property type="entry name" value="Cytochrome_P450_Monoox"/>
</dbReference>
<dbReference type="PROSITE" id="PS00086">
    <property type="entry name" value="CYTOCHROME_P450"/>
    <property type="match status" value="1"/>
</dbReference>
<dbReference type="Proteomes" id="UP001549921">
    <property type="component" value="Unassembled WGS sequence"/>
</dbReference>
<dbReference type="GO" id="GO:0005789">
    <property type="term" value="C:endoplasmic reticulum membrane"/>
    <property type="evidence" value="ECO:0007669"/>
    <property type="project" value="UniProtKB-SubCell"/>
</dbReference>
<keyword evidence="13" id="KW-0472">Membrane</keyword>
<comment type="subcellular location">
    <subcellularLocation>
        <location evidence="4">Endoplasmic reticulum membrane</location>
        <topology evidence="4">Peripheral membrane protein</topology>
    </subcellularLocation>
    <subcellularLocation>
        <location evidence="3">Microsome membrane</location>
        <topology evidence="3">Peripheral membrane protein</topology>
    </subcellularLocation>
</comment>
<dbReference type="AlphaFoldDB" id="A0ABD0SNP2"/>
<evidence type="ECO:0000256" key="6">
    <source>
        <dbReference type="ARBA" id="ARBA00022617"/>
    </source>
</evidence>
<evidence type="ECO:0000256" key="14">
    <source>
        <dbReference type="PIRSR" id="PIRSR602401-1"/>
    </source>
</evidence>
<evidence type="ECO:0000256" key="13">
    <source>
        <dbReference type="ARBA" id="ARBA00023136"/>
    </source>
</evidence>
<evidence type="ECO:0000256" key="11">
    <source>
        <dbReference type="ARBA" id="ARBA00023004"/>
    </source>
</evidence>
<organism evidence="16 17">
    <name type="scientific">Loxostege sticticalis</name>
    <name type="common">Beet webworm moth</name>
    <dbReference type="NCBI Taxonomy" id="481309"/>
    <lineage>
        <taxon>Eukaryota</taxon>
        <taxon>Metazoa</taxon>
        <taxon>Ecdysozoa</taxon>
        <taxon>Arthropoda</taxon>
        <taxon>Hexapoda</taxon>
        <taxon>Insecta</taxon>
        <taxon>Pterygota</taxon>
        <taxon>Neoptera</taxon>
        <taxon>Endopterygota</taxon>
        <taxon>Lepidoptera</taxon>
        <taxon>Glossata</taxon>
        <taxon>Ditrysia</taxon>
        <taxon>Pyraloidea</taxon>
        <taxon>Crambidae</taxon>
        <taxon>Pyraustinae</taxon>
        <taxon>Loxostege</taxon>
    </lineage>
</organism>
<dbReference type="InterPro" id="IPR002401">
    <property type="entry name" value="Cyt_P450_E_grp-I"/>
</dbReference>
<dbReference type="SUPFAM" id="SSF48264">
    <property type="entry name" value="Cytochrome P450"/>
    <property type="match status" value="1"/>
</dbReference>
<evidence type="ECO:0008006" key="18">
    <source>
        <dbReference type="Google" id="ProtNLM"/>
    </source>
</evidence>
<evidence type="ECO:0000256" key="4">
    <source>
        <dbReference type="ARBA" id="ARBA00004406"/>
    </source>
</evidence>
<dbReference type="Pfam" id="PF00067">
    <property type="entry name" value="p450"/>
    <property type="match status" value="1"/>
</dbReference>
<keyword evidence="12 15" id="KW-0503">Monooxygenase</keyword>
<evidence type="ECO:0000256" key="9">
    <source>
        <dbReference type="ARBA" id="ARBA00022848"/>
    </source>
</evidence>
<evidence type="ECO:0000256" key="1">
    <source>
        <dbReference type="ARBA" id="ARBA00001971"/>
    </source>
</evidence>
<keyword evidence="7 14" id="KW-0479">Metal-binding</keyword>
<dbReference type="InterPro" id="IPR001128">
    <property type="entry name" value="Cyt_P450"/>
</dbReference>
<evidence type="ECO:0000256" key="15">
    <source>
        <dbReference type="RuleBase" id="RU000461"/>
    </source>
</evidence>
<dbReference type="InterPro" id="IPR017972">
    <property type="entry name" value="Cyt_P450_CS"/>
</dbReference>